<evidence type="ECO:0000313" key="4">
    <source>
        <dbReference type="Proteomes" id="UP000051952"/>
    </source>
</evidence>
<keyword evidence="2" id="KW-0472">Membrane</keyword>
<name>A0A0S4J3K7_BODSA</name>
<dbReference type="Proteomes" id="UP000051952">
    <property type="component" value="Unassembled WGS sequence"/>
</dbReference>
<dbReference type="VEuPathDB" id="TriTrypDB:BSAL_83425"/>
<organism evidence="3 4">
    <name type="scientific">Bodo saltans</name>
    <name type="common">Flagellated protozoan</name>
    <dbReference type="NCBI Taxonomy" id="75058"/>
    <lineage>
        <taxon>Eukaryota</taxon>
        <taxon>Discoba</taxon>
        <taxon>Euglenozoa</taxon>
        <taxon>Kinetoplastea</taxon>
        <taxon>Metakinetoplastina</taxon>
        <taxon>Eubodonida</taxon>
        <taxon>Bodonidae</taxon>
        <taxon>Bodo</taxon>
    </lineage>
</organism>
<keyword evidence="2 3" id="KW-0812">Transmembrane</keyword>
<dbReference type="EMBL" id="CYKH01000935">
    <property type="protein sequence ID" value="CUG69596.1"/>
    <property type="molecule type" value="Genomic_DNA"/>
</dbReference>
<evidence type="ECO:0000256" key="1">
    <source>
        <dbReference type="SAM" id="MobiDB-lite"/>
    </source>
</evidence>
<accession>A0A0S4J3K7</accession>
<proteinExistence type="predicted"/>
<keyword evidence="2" id="KW-1133">Transmembrane helix</keyword>
<feature type="transmembrane region" description="Helical" evidence="2">
    <location>
        <begin position="113"/>
        <end position="137"/>
    </location>
</feature>
<feature type="region of interest" description="Disordered" evidence="1">
    <location>
        <begin position="76"/>
        <end position="96"/>
    </location>
</feature>
<dbReference type="AlphaFoldDB" id="A0A0S4J3K7"/>
<gene>
    <name evidence="3" type="ORF">BSAL_83425</name>
</gene>
<evidence type="ECO:0000313" key="3">
    <source>
        <dbReference type="EMBL" id="CUG69596.1"/>
    </source>
</evidence>
<keyword evidence="4" id="KW-1185">Reference proteome</keyword>
<protein>
    <submittedName>
        <fullName evidence="3">Transmembrane protein, putative</fullName>
    </submittedName>
</protein>
<reference evidence="4" key="1">
    <citation type="submission" date="2015-09" db="EMBL/GenBank/DDBJ databases">
        <authorList>
            <consortium name="Pathogen Informatics"/>
        </authorList>
    </citation>
    <scope>NUCLEOTIDE SEQUENCE [LARGE SCALE GENOMIC DNA]</scope>
    <source>
        <strain evidence="4">Lake Konstanz</strain>
    </source>
</reference>
<evidence type="ECO:0000256" key="2">
    <source>
        <dbReference type="SAM" id="Phobius"/>
    </source>
</evidence>
<sequence>MDSSIVQQTDPHLFRFSTFSECDTPSAPPLIHNAGKATNSVNAAVYVSLFSGASSITTLQRSATVLQLWQRCHRQDDGSTGSYSLGDDSPPYSELSDNSLGLSLPVGEQSLEYAAGAAFGNALLVLLLGGLLHVTFLSQKRLMSHSNFGRKKSKEVVSKLRVPKGVHPL</sequence>